<evidence type="ECO:0000313" key="5">
    <source>
        <dbReference type="EMBL" id="QDT72177.1"/>
    </source>
</evidence>
<evidence type="ECO:0000256" key="1">
    <source>
        <dbReference type="SAM" id="Coils"/>
    </source>
</evidence>
<feature type="compositionally biased region" description="Gly residues" evidence="2">
    <location>
        <begin position="1366"/>
        <end position="1376"/>
    </location>
</feature>
<dbReference type="Pfam" id="PF13768">
    <property type="entry name" value="VWA_3"/>
    <property type="match status" value="1"/>
</dbReference>
<dbReference type="InterPro" id="IPR036465">
    <property type="entry name" value="vWFA_dom_sf"/>
</dbReference>
<sequence length="1388" mass="147581" precursor="true">MRTFRWTWTANLGLAAALALVATTHAAESARLTAFRQGDETSYAVSLAPEMASKEVDSVDVVVLFDTSASQQGAYRETALEALKSLAADLRPNDRLQIVAVDLDARDVTDEFVAGSDAAVAKAIATLGDQAPLGSTDLAAGLNAAINKFDAAKSANRAILYIGDGASMANLLDAPTMGPLVEKLRAARAPLSSYAIGPQVDAELLAVLANQTGGNLYVAEPLVWQDEPAGVDDARAREENARHAQAVGKNLASWSRGAVAWPTKAQLPSTLGQAYPTAFPPLRADRDTVIVGRTPAEISQPVEVQVTAVGNDGKAVNFAWKVEPTPASNDNAYLAAIVDGASRNGGLSLPTLGTAGLMEIARLMGAQSDDLTVLAQQAVATGDREGALQIIDAVLRRDPGNVQARTVQTAIQKAPTGGESIPAGAATATPAPAANAPVGGDIILNKAVAADPIPPAEPGLLERRGPDGTFLDEVEQERRAFSQMLEAEVANTVIDARERMAAEPQIAIQELKLSLENIRRAAELDPATRAALEDKLSIALREATRKASLKDELDRLQEEELAAARDQKFLDAQLTRRIEREKQLMDRFNALMDERRYVEAEEVAAIVEEIDPNGVTPRVAALWARHKRHDYLQQVTRSARHNAAWDAMFQIELSHIPFPDNPPIVYPDAPVWEELTKRRKDRYNVDLKSEGEAERRIYGALRQPLRAPLEFVATPLNQVTQVLSEDYSIPIVIDTAALDAVASSPEVEINFSIGNVTLKSALELMLKSAGEGDLTYIVDNEVLLITTQEEAEKRLQVRVYPVADLVLPIINLGGMGGGGGMMGGGMGGGGGGMGGGGMGGGGMGGMGGGGMGGGGMGGGGGGGGGFFAVPDDVSVKPATVGETSKSAPPSSASVPATSSAATLAAPKVPGIEIDPSAAPEVFWSKYFSEQQQDEAVVRRAVKLLIKQQHYDHAIALIQAALAHGQPQPWMYESLGIALELDGRPKAEIERAIMSACDFSTNPQELMLIARYLSHIGLDRRAVEVYRQVAKVAPLEQDAYALGLRAAQRAKDADGIRWAAVGIIKQAWPTEQQELRNSAMRIAQATLAELEAAGDKAAVDQFRRELDEALVRDCVVKISWSGDADVDLVVEEPSGAVCSLREPRSAGGGVVLGDSYADFEKNDKAGSFSETYVCPQGFAGEYRVRIRKVWGDVVADRVTVDVYKNYRTKNEQHQRQHVAVNSDDDAMVVFDLEQGRRNDPVEAQQLVASVDRQQAISQAVLAQQLGSIASPSLQQPGRFSENDPFGLRRQLAFARGGAVGYQPVIISLPEGTSMISTAVVSADRRYVRISAAPQFSGIGNVTTFTFAGSSEQTDDNTDNGDNTDTADGGGGGGGGGGGVFDDFIDFVDF</sequence>
<dbReference type="SUPFAM" id="SSF53300">
    <property type="entry name" value="vWA-like"/>
    <property type="match status" value="1"/>
</dbReference>
<dbReference type="OrthoDB" id="291546at2"/>
<evidence type="ECO:0000256" key="2">
    <source>
        <dbReference type="SAM" id="MobiDB-lite"/>
    </source>
</evidence>
<feature type="chain" id="PRO_5021950095" evidence="3">
    <location>
        <begin position="27"/>
        <end position="1388"/>
    </location>
</feature>
<evidence type="ECO:0000256" key="3">
    <source>
        <dbReference type="SAM" id="SignalP"/>
    </source>
</evidence>
<feature type="signal peptide" evidence="3">
    <location>
        <begin position="1"/>
        <end position="26"/>
    </location>
</feature>
<gene>
    <name evidence="5" type="ORF">I41_13440</name>
</gene>
<dbReference type="CDD" id="cd00198">
    <property type="entry name" value="vWFA"/>
    <property type="match status" value="1"/>
</dbReference>
<organism evidence="5 6">
    <name type="scientific">Lacipirellula limnantheis</name>
    <dbReference type="NCBI Taxonomy" id="2528024"/>
    <lineage>
        <taxon>Bacteria</taxon>
        <taxon>Pseudomonadati</taxon>
        <taxon>Planctomycetota</taxon>
        <taxon>Planctomycetia</taxon>
        <taxon>Pirellulales</taxon>
        <taxon>Lacipirellulaceae</taxon>
        <taxon>Lacipirellula</taxon>
    </lineage>
</organism>
<accession>A0A517TUZ3</accession>
<proteinExistence type="predicted"/>
<evidence type="ECO:0000313" key="6">
    <source>
        <dbReference type="Proteomes" id="UP000317909"/>
    </source>
</evidence>
<keyword evidence="3" id="KW-0732">Signal</keyword>
<protein>
    <submittedName>
        <fullName evidence="5">von Willebrand factor type A domain protein</fullName>
    </submittedName>
</protein>
<dbReference type="Proteomes" id="UP000317909">
    <property type="component" value="Chromosome"/>
</dbReference>
<dbReference type="RefSeq" id="WP_145431769.1">
    <property type="nucleotide sequence ID" value="NZ_CP036339.1"/>
</dbReference>
<keyword evidence="1" id="KW-0175">Coiled coil</keyword>
<dbReference type="SMART" id="SM00327">
    <property type="entry name" value="VWA"/>
    <property type="match status" value="1"/>
</dbReference>
<evidence type="ECO:0000259" key="4">
    <source>
        <dbReference type="PROSITE" id="PS50234"/>
    </source>
</evidence>
<feature type="coiled-coil region" evidence="1">
    <location>
        <begin position="539"/>
        <end position="566"/>
    </location>
</feature>
<dbReference type="KEGG" id="llh:I41_13440"/>
<dbReference type="EMBL" id="CP036339">
    <property type="protein sequence ID" value="QDT72177.1"/>
    <property type="molecule type" value="Genomic_DNA"/>
</dbReference>
<dbReference type="InterPro" id="IPR011990">
    <property type="entry name" value="TPR-like_helical_dom_sf"/>
</dbReference>
<name>A0A517TUZ3_9BACT</name>
<keyword evidence="6" id="KW-1185">Reference proteome</keyword>
<feature type="domain" description="VWFA" evidence="4">
    <location>
        <begin position="60"/>
        <end position="240"/>
    </location>
</feature>
<dbReference type="PROSITE" id="PS50234">
    <property type="entry name" value="VWFA"/>
    <property type="match status" value="1"/>
</dbReference>
<dbReference type="Gene3D" id="3.40.50.410">
    <property type="entry name" value="von Willebrand factor, type A domain"/>
    <property type="match status" value="1"/>
</dbReference>
<feature type="compositionally biased region" description="Low complexity" evidence="2">
    <location>
        <begin position="883"/>
        <end position="898"/>
    </location>
</feature>
<dbReference type="InterPro" id="IPR002035">
    <property type="entry name" value="VWF_A"/>
</dbReference>
<feature type="region of interest" description="Disordered" evidence="2">
    <location>
        <begin position="878"/>
        <end position="898"/>
    </location>
</feature>
<feature type="region of interest" description="Disordered" evidence="2">
    <location>
        <begin position="1347"/>
        <end position="1376"/>
    </location>
</feature>
<reference evidence="5 6" key="1">
    <citation type="submission" date="2019-02" db="EMBL/GenBank/DDBJ databases">
        <title>Deep-cultivation of Planctomycetes and their phenomic and genomic characterization uncovers novel biology.</title>
        <authorList>
            <person name="Wiegand S."/>
            <person name="Jogler M."/>
            <person name="Boedeker C."/>
            <person name="Pinto D."/>
            <person name="Vollmers J."/>
            <person name="Rivas-Marin E."/>
            <person name="Kohn T."/>
            <person name="Peeters S.H."/>
            <person name="Heuer A."/>
            <person name="Rast P."/>
            <person name="Oberbeckmann S."/>
            <person name="Bunk B."/>
            <person name="Jeske O."/>
            <person name="Meyerdierks A."/>
            <person name="Storesund J.E."/>
            <person name="Kallscheuer N."/>
            <person name="Luecker S."/>
            <person name="Lage O.M."/>
            <person name="Pohl T."/>
            <person name="Merkel B.J."/>
            <person name="Hornburger P."/>
            <person name="Mueller R.-W."/>
            <person name="Bruemmer F."/>
            <person name="Labrenz M."/>
            <person name="Spormann A.M."/>
            <person name="Op den Camp H."/>
            <person name="Overmann J."/>
            <person name="Amann R."/>
            <person name="Jetten M.S.M."/>
            <person name="Mascher T."/>
            <person name="Medema M.H."/>
            <person name="Devos D.P."/>
            <person name="Kaster A.-K."/>
            <person name="Ovreas L."/>
            <person name="Rohde M."/>
            <person name="Galperin M.Y."/>
            <person name="Jogler C."/>
        </authorList>
    </citation>
    <scope>NUCLEOTIDE SEQUENCE [LARGE SCALE GENOMIC DNA]</scope>
    <source>
        <strain evidence="5 6">I41</strain>
    </source>
</reference>
<dbReference type="Gene3D" id="1.25.40.10">
    <property type="entry name" value="Tetratricopeptide repeat domain"/>
    <property type="match status" value="1"/>
</dbReference>